<dbReference type="PANTHER" id="PTHR12663:SF0">
    <property type="entry name" value="PRECOCIOUS DISSOCIATION OF SISTERS 5, ISOFORM A"/>
    <property type="match status" value="1"/>
</dbReference>
<accession>A0A8H7UG02</accession>
<dbReference type="GO" id="GO:0007064">
    <property type="term" value="P:mitotic sister chromatid cohesion"/>
    <property type="evidence" value="ECO:0007669"/>
    <property type="project" value="InterPro"/>
</dbReference>
<keyword evidence="4" id="KW-1185">Reference proteome</keyword>
<comment type="caution">
    <text evidence="3">The sequence shown here is derived from an EMBL/GenBank/DDBJ whole genome shotgun (WGS) entry which is preliminary data.</text>
</comment>
<dbReference type="PANTHER" id="PTHR12663">
    <property type="entry name" value="ANDROGEN INDUCED INHIBITOR OF PROLIFERATION AS3 / PDS5-RELATED"/>
    <property type="match status" value="1"/>
</dbReference>
<keyword evidence="2" id="KW-0539">Nucleus</keyword>
<name>A0A8H7UG02_MORIS</name>
<evidence type="ECO:0000256" key="2">
    <source>
        <dbReference type="ARBA" id="ARBA00023242"/>
    </source>
</evidence>
<feature type="non-terminal residue" evidence="3">
    <location>
        <position position="1"/>
    </location>
</feature>
<dbReference type="GO" id="GO:0006281">
    <property type="term" value="P:DNA repair"/>
    <property type="evidence" value="ECO:0007669"/>
    <property type="project" value="TreeGrafter"/>
</dbReference>
<gene>
    <name evidence="3" type="ORF">INT43_000280</name>
</gene>
<dbReference type="Pfam" id="PF20168">
    <property type="entry name" value="PDS5"/>
    <property type="match status" value="1"/>
</dbReference>
<organism evidence="3 4">
    <name type="scientific">Mortierella isabellina</name>
    <name type="common">Filamentous fungus</name>
    <name type="synonym">Umbelopsis isabellina</name>
    <dbReference type="NCBI Taxonomy" id="91625"/>
    <lineage>
        <taxon>Eukaryota</taxon>
        <taxon>Fungi</taxon>
        <taxon>Fungi incertae sedis</taxon>
        <taxon>Mucoromycota</taxon>
        <taxon>Mucoromycotina</taxon>
        <taxon>Umbelopsidomycetes</taxon>
        <taxon>Umbelopsidales</taxon>
        <taxon>Umbelopsidaceae</taxon>
        <taxon>Umbelopsis</taxon>
    </lineage>
</organism>
<sequence length="129" mass="14803">PLQIELQECEQNTVVLDSLNNVAKQLVNNEFLKHRDKRVRAIVSCCLADILKLYAVDQPPYSDNELKAIFSLFISQLKELSNISDPYYDNRFYLLESLSMVQSILIIKQLNNSAAMMTELFKTIFGLAK</sequence>
<dbReference type="GO" id="GO:0005634">
    <property type="term" value="C:nucleus"/>
    <property type="evidence" value="ECO:0007669"/>
    <property type="project" value="UniProtKB-SubCell"/>
</dbReference>
<comment type="subcellular location">
    <subcellularLocation>
        <location evidence="1">Nucleus</location>
    </subcellularLocation>
</comment>
<dbReference type="EMBL" id="JAEPQZ010000002">
    <property type="protein sequence ID" value="KAG2184371.1"/>
    <property type="molecule type" value="Genomic_DNA"/>
</dbReference>
<protein>
    <submittedName>
        <fullName evidence="3">Uncharacterized protein</fullName>
    </submittedName>
</protein>
<evidence type="ECO:0000313" key="3">
    <source>
        <dbReference type="EMBL" id="KAG2184371.1"/>
    </source>
</evidence>
<evidence type="ECO:0000256" key="1">
    <source>
        <dbReference type="ARBA" id="ARBA00004123"/>
    </source>
</evidence>
<dbReference type="OrthoDB" id="200660at2759"/>
<dbReference type="GO" id="GO:0000785">
    <property type="term" value="C:chromatin"/>
    <property type="evidence" value="ECO:0007669"/>
    <property type="project" value="TreeGrafter"/>
</dbReference>
<dbReference type="InterPro" id="IPR039776">
    <property type="entry name" value="Pds5"/>
</dbReference>
<dbReference type="Proteomes" id="UP000654370">
    <property type="component" value="Unassembled WGS sequence"/>
</dbReference>
<dbReference type="AlphaFoldDB" id="A0A8H7UG02"/>
<evidence type="ECO:0000313" key="4">
    <source>
        <dbReference type="Proteomes" id="UP000654370"/>
    </source>
</evidence>
<reference evidence="3" key="1">
    <citation type="submission" date="2020-12" db="EMBL/GenBank/DDBJ databases">
        <title>Metabolic potential, ecology and presence of endohyphal bacteria is reflected in genomic diversity of Mucoromycotina.</title>
        <authorList>
            <person name="Muszewska A."/>
            <person name="Okrasinska A."/>
            <person name="Steczkiewicz K."/>
            <person name="Drgas O."/>
            <person name="Orlowska M."/>
            <person name="Perlinska-Lenart U."/>
            <person name="Aleksandrzak-Piekarczyk T."/>
            <person name="Szatraj K."/>
            <person name="Zielenkiewicz U."/>
            <person name="Pilsyk S."/>
            <person name="Malc E."/>
            <person name="Mieczkowski P."/>
            <person name="Kruszewska J.S."/>
            <person name="Biernat P."/>
            <person name="Pawlowska J."/>
        </authorList>
    </citation>
    <scope>NUCLEOTIDE SEQUENCE</scope>
    <source>
        <strain evidence="3">WA0000067209</strain>
    </source>
</reference>
<proteinExistence type="predicted"/>